<evidence type="ECO:0000256" key="1">
    <source>
        <dbReference type="SAM" id="SignalP"/>
    </source>
</evidence>
<organism evidence="2 3">
    <name type="scientific">Nocardioides agariphilus</name>
    <dbReference type="NCBI Taxonomy" id="433664"/>
    <lineage>
        <taxon>Bacteria</taxon>
        <taxon>Bacillati</taxon>
        <taxon>Actinomycetota</taxon>
        <taxon>Actinomycetes</taxon>
        <taxon>Propionibacteriales</taxon>
        <taxon>Nocardioidaceae</taxon>
        <taxon>Nocardioides</taxon>
    </lineage>
</organism>
<gene>
    <name evidence="2" type="ORF">ISU10_20985</name>
</gene>
<dbReference type="AlphaFoldDB" id="A0A930VSM8"/>
<feature type="chain" id="PRO_5038628256" description="Lipoprotein" evidence="1">
    <location>
        <begin position="26"/>
        <end position="175"/>
    </location>
</feature>
<accession>A0A930VSM8</accession>
<sequence>MDAVRPTTMLRSLAPVLLCSSVVLTGCGGDDTATAVDPDHEVALSPGEGCGDAFFWAVNPADTVAVAVTVEQRDRSQTDPTRAAYDVGDDGLTVTIVRGHDLAASFCTDLIVNDPIDSETPATAGQVGIELDPLQPDFQGCGTTHGTATLSGVEGDGLRFADVTIESANIGCYAG</sequence>
<keyword evidence="3" id="KW-1185">Reference proteome</keyword>
<evidence type="ECO:0000313" key="3">
    <source>
        <dbReference type="Proteomes" id="UP000660668"/>
    </source>
</evidence>
<dbReference type="EMBL" id="JADKPO010000043">
    <property type="protein sequence ID" value="MBF4770258.1"/>
    <property type="molecule type" value="Genomic_DNA"/>
</dbReference>
<evidence type="ECO:0000313" key="2">
    <source>
        <dbReference type="EMBL" id="MBF4770258.1"/>
    </source>
</evidence>
<keyword evidence="1" id="KW-0732">Signal</keyword>
<feature type="signal peptide" evidence="1">
    <location>
        <begin position="1"/>
        <end position="25"/>
    </location>
</feature>
<dbReference type="Proteomes" id="UP000660668">
    <property type="component" value="Unassembled WGS sequence"/>
</dbReference>
<reference evidence="2" key="1">
    <citation type="submission" date="2020-11" db="EMBL/GenBank/DDBJ databases">
        <title>Nocardioides cynanchi sp. nov., isolated from soil of rhizosphere of Cynanchum wilfordii.</title>
        <authorList>
            <person name="Lee J.-S."/>
            <person name="Suh M.K."/>
            <person name="Kim J.-S."/>
        </authorList>
    </citation>
    <scope>NUCLEOTIDE SEQUENCE</scope>
    <source>
        <strain evidence="2">KCTC 19276</strain>
    </source>
</reference>
<protein>
    <recommendedName>
        <fullName evidence="4">Lipoprotein</fullName>
    </recommendedName>
</protein>
<dbReference type="RefSeq" id="WP_194698405.1">
    <property type="nucleotide sequence ID" value="NZ_JADKPO010000043.1"/>
</dbReference>
<proteinExistence type="predicted"/>
<comment type="caution">
    <text evidence="2">The sequence shown here is derived from an EMBL/GenBank/DDBJ whole genome shotgun (WGS) entry which is preliminary data.</text>
</comment>
<name>A0A930VSM8_9ACTN</name>
<dbReference type="PROSITE" id="PS51257">
    <property type="entry name" value="PROKAR_LIPOPROTEIN"/>
    <property type="match status" value="1"/>
</dbReference>
<evidence type="ECO:0008006" key="4">
    <source>
        <dbReference type="Google" id="ProtNLM"/>
    </source>
</evidence>